<dbReference type="EMBL" id="VSSQ01004943">
    <property type="protein sequence ID" value="MPM27252.1"/>
    <property type="molecule type" value="Genomic_DNA"/>
</dbReference>
<proteinExistence type="predicted"/>
<gene>
    <name evidence="1" type="ORF">SDC9_73762</name>
</gene>
<comment type="caution">
    <text evidence="1">The sequence shown here is derived from an EMBL/GenBank/DDBJ whole genome shotgun (WGS) entry which is preliminary data.</text>
</comment>
<reference evidence="1" key="1">
    <citation type="submission" date="2019-08" db="EMBL/GenBank/DDBJ databases">
        <authorList>
            <person name="Kucharzyk K."/>
            <person name="Murdoch R.W."/>
            <person name="Higgins S."/>
            <person name="Loffler F."/>
        </authorList>
    </citation>
    <scope>NUCLEOTIDE SEQUENCE</scope>
</reference>
<sequence>MTSLYVTCVKQFNWSLKDIDETNFETLVEFLFFKPEDDPNVRVIGGKTFIRASGTPDWL</sequence>
<evidence type="ECO:0000313" key="1">
    <source>
        <dbReference type="EMBL" id="MPM27252.1"/>
    </source>
</evidence>
<protein>
    <submittedName>
        <fullName evidence="1">Uncharacterized protein</fullName>
    </submittedName>
</protein>
<organism evidence="1">
    <name type="scientific">bioreactor metagenome</name>
    <dbReference type="NCBI Taxonomy" id="1076179"/>
    <lineage>
        <taxon>unclassified sequences</taxon>
        <taxon>metagenomes</taxon>
        <taxon>ecological metagenomes</taxon>
    </lineage>
</organism>
<name>A0A644YF70_9ZZZZ</name>
<dbReference type="AlphaFoldDB" id="A0A644YF70"/>
<accession>A0A644YF70</accession>